<comment type="caution">
    <text evidence="2">The sequence shown here is derived from an EMBL/GenBank/DDBJ whole genome shotgun (WGS) entry which is preliminary data.</text>
</comment>
<dbReference type="EMBL" id="JNBR01001528">
    <property type="protein sequence ID" value="OQR86154.1"/>
    <property type="molecule type" value="Genomic_DNA"/>
</dbReference>
<dbReference type="AlphaFoldDB" id="A0A1V9YKA7"/>
<reference evidence="2 3" key="1">
    <citation type="journal article" date="2014" name="Genome Biol. Evol.">
        <title>The secreted proteins of Achlya hypogyna and Thraustotheca clavata identify the ancestral oomycete secretome and reveal gene acquisitions by horizontal gene transfer.</title>
        <authorList>
            <person name="Misner I."/>
            <person name="Blouin N."/>
            <person name="Leonard G."/>
            <person name="Richards T.A."/>
            <person name="Lane C.E."/>
        </authorList>
    </citation>
    <scope>NUCLEOTIDE SEQUENCE [LARGE SCALE GENOMIC DNA]</scope>
    <source>
        <strain evidence="2 3">ATCC 48635</strain>
    </source>
</reference>
<organism evidence="2 3">
    <name type="scientific">Achlya hypogyna</name>
    <name type="common">Oomycete</name>
    <name type="synonym">Protoachlya hypogyna</name>
    <dbReference type="NCBI Taxonomy" id="1202772"/>
    <lineage>
        <taxon>Eukaryota</taxon>
        <taxon>Sar</taxon>
        <taxon>Stramenopiles</taxon>
        <taxon>Oomycota</taxon>
        <taxon>Saprolegniomycetes</taxon>
        <taxon>Saprolegniales</taxon>
        <taxon>Achlyaceae</taxon>
        <taxon>Achlya</taxon>
    </lineage>
</organism>
<dbReference type="OrthoDB" id="59046at2759"/>
<proteinExistence type="predicted"/>
<feature type="region of interest" description="Disordered" evidence="1">
    <location>
        <begin position="119"/>
        <end position="143"/>
    </location>
</feature>
<evidence type="ECO:0000256" key="1">
    <source>
        <dbReference type="SAM" id="MobiDB-lite"/>
    </source>
</evidence>
<dbReference type="Proteomes" id="UP000243579">
    <property type="component" value="Unassembled WGS sequence"/>
</dbReference>
<protein>
    <submittedName>
        <fullName evidence="2">Uncharacterized protein</fullName>
    </submittedName>
</protein>
<name>A0A1V9YKA7_ACHHY</name>
<evidence type="ECO:0000313" key="2">
    <source>
        <dbReference type="EMBL" id="OQR86154.1"/>
    </source>
</evidence>
<gene>
    <name evidence="2" type="ORF">ACHHYP_10943</name>
</gene>
<sequence length="168" mass="18519">MSTPNNPRLCRFGGCRSYGKMDGYCLIHIKDAAKTAPPTTPLVAPVITPSLQPLRIASPPPLVAPLVMSPRAPATMQITQLPPVNNGRWQCFVPQCSTLAALGLPFCPEHEHATLTVDIKPRRKRKSPKPNQTPRARQRLAPESCEELYRQQLDVSEHAQILATLART</sequence>
<evidence type="ECO:0000313" key="3">
    <source>
        <dbReference type="Proteomes" id="UP000243579"/>
    </source>
</evidence>
<accession>A0A1V9YKA7</accession>
<keyword evidence="3" id="KW-1185">Reference proteome</keyword>